<dbReference type="SMART" id="SM01099">
    <property type="entry name" value="CPW_WPC"/>
    <property type="match status" value="2"/>
</dbReference>
<feature type="domain" description="CPW-WPC" evidence="1">
    <location>
        <begin position="203"/>
        <end position="259"/>
    </location>
</feature>
<protein>
    <recommendedName>
        <fullName evidence="1">CPW-WPC domain-containing protein</fullName>
    </recommendedName>
</protein>
<dbReference type="OrthoDB" id="361898at2759"/>
<evidence type="ECO:0000259" key="1">
    <source>
        <dbReference type="SMART" id="SM01099"/>
    </source>
</evidence>
<organism evidence="2 3">
    <name type="scientific">Theileria orientalis</name>
    <dbReference type="NCBI Taxonomy" id="68886"/>
    <lineage>
        <taxon>Eukaryota</taxon>
        <taxon>Sar</taxon>
        <taxon>Alveolata</taxon>
        <taxon>Apicomplexa</taxon>
        <taxon>Aconoidasida</taxon>
        <taxon>Piroplasmida</taxon>
        <taxon>Theileriidae</taxon>
        <taxon>Theileria</taxon>
    </lineage>
</organism>
<feature type="domain" description="CPW-WPC" evidence="1">
    <location>
        <begin position="132"/>
        <end position="190"/>
    </location>
</feature>
<evidence type="ECO:0000313" key="2">
    <source>
        <dbReference type="EMBL" id="UKJ89974.2"/>
    </source>
</evidence>
<dbReference type="AlphaFoldDB" id="A0A976QTB0"/>
<accession>A0A976QTB0</accession>
<dbReference type="Pfam" id="PF09717">
    <property type="entry name" value="CPW_WPC"/>
    <property type="match status" value="2"/>
</dbReference>
<sequence>MFLFKKIILGYIIIVIFIIGKSIELDNDKSDNEEKILASGISEDMSKLSENVDNVVEAYAEEDESDDSETPEEKKKRKIDKKFADLYKKEFEKAQKVVDKQYSKYVKGRFESLDLVEYATEQLKRFWFTGQCRRNYNQKCPKGWVEYNDSCKAPGDYRGLCNDLKDFTAMGPEEKEDFAWRCEVEWPCINGSEQNLKIISTEKPIFEGVECPFEWAPISETLCLAPKTYDGICSPIMDVSNFDVAKKSLYEQKCILQKNIASSGDVRWRRVSTKKLNSEKTSEQFEQNKISGIIDDGIIRII</sequence>
<dbReference type="EMBL" id="CP056067">
    <property type="protein sequence ID" value="UKJ89974.2"/>
    <property type="molecule type" value="Genomic_DNA"/>
</dbReference>
<dbReference type="NCBIfam" id="TIGR01492">
    <property type="entry name" value="CPW_WPC"/>
    <property type="match status" value="1"/>
</dbReference>
<dbReference type="InterPro" id="IPR006387">
    <property type="entry name" value="CPW_WPC_dom"/>
</dbReference>
<evidence type="ECO:0000313" key="3">
    <source>
        <dbReference type="Proteomes" id="UP000244803"/>
    </source>
</evidence>
<gene>
    <name evidence="2" type="ORF">MACJ_003231</name>
</gene>
<proteinExistence type="predicted"/>
<reference evidence="2" key="1">
    <citation type="submission" date="2022-07" db="EMBL/GenBank/DDBJ databases">
        <title>Evaluation of T. orientalis genome assembly methods using nanopore sequencing and analysis of variation between genomes.</title>
        <authorList>
            <person name="Yam J."/>
            <person name="Micallef M.L."/>
            <person name="Liu M."/>
            <person name="Djordjevic S.P."/>
            <person name="Bogema D.R."/>
            <person name="Jenkins C."/>
        </authorList>
    </citation>
    <scope>NUCLEOTIDE SEQUENCE</scope>
    <source>
        <strain evidence="2">Fish Creek</strain>
    </source>
</reference>
<name>A0A976QTB0_THEOR</name>
<dbReference type="Proteomes" id="UP000244803">
    <property type="component" value="Chromosome 4"/>
</dbReference>